<protein>
    <submittedName>
        <fullName evidence="3">Spore coat U domain-containing protein</fullName>
    </submittedName>
</protein>
<dbReference type="SUPFAM" id="SSF49401">
    <property type="entry name" value="Bacterial adhesins"/>
    <property type="match status" value="1"/>
</dbReference>
<dbReference type="SMART" id="SM00972">
    <property type="entry name" value="SCPU"/>
    <property type="match status" value="1"/>
</dbReference>
<feature type="domain" description="Spore coat protein U/FanG" evidence="2">
    <location>
        <begin position="38"/>
        <end position="178"/>
    </location>
</feature>
<evidence type="ECO:0000313" key="4">
    <source>
        <dbReference type="Proteomes" id="UP001596270"/>
    </source>
</evidence>
<gene>
    <name evidence="3" type="ORF">ACFQND_17780</name>
</gene>
<reference evidence="4" key="1">
    <citation type="journal article" date="2019" name="Int. J. Syst. Evol. Microbiol.">
        <title>The Global Catalogue of Microorganisms (GCM) 10K type strain sequencing project: providing services to taxonomists for standard genome sequencing and annotation.</title>
        <authorList>
            <consortium name="The Broad Institute Genomics Platform"/>
            <consortium name="The Broad Institute Genome Sequencing Center for Infectious Disease"/>
            <person name="Wu L."/>
            <person name="Ma J."/>
        </authorList>
    </citation>
    <scope>NUCLEOTIDE SEQUENCE [LARGE SCALE GENOMIC DNA]</scope>
    <source>
        <strain evidence="4">CCUG 39402</strain>
    </source>
</reference>
<feature type="chain" id="PRO_5046832511" evidence="1">
    <location>
        <begin position="34"/>
        <end position="181"/>
    </location>
</feature>
<comment type="caution">
    <text evidence="3">The sequence shown here is derived from an EMBL/GenBank/DDBJ whole genome shotgun (WGS) entry which is preliminary data.</text>
</comment>
<feature type="signal peptide" evidence="1">
    <location>
        <begin position="1"/>
        <end position="33"/>
    </location>
</feature>
<dbReference type="PANTHER" id="PTHR37089">
    <property type="entry name" value="PROTEIN U-RELATED"/>
    <property type="match status" value="1"/>
</dbReference>
<proteinExistence type="predicted"/>
<dbReference type="InterPro" id="IPR008966">
    <property type="entry name" value="Adhesion_dom_sf"/>
</dbReference>
<keyword evidence="4" id="KW-1185">Reference proteome</keyword>
<evidence type="ECO:0000313" key="3">
    <source>
        <dbReference type="EMBL" id="MFC6283077.1"/>
    </source>
</evidence>
<name>A0ABW1U0J1_9BURK</name>
<keyword evidence="1" id="KW-0732">Signal</keyword>
<dbReference type="Proteomes" id="UP001596270">
    <property type="component" value="Unassembled WGS sequence"/>
</dbReference>
<accession>A0ABW1U0J1</accession>
<evidence type="ECO:0000256" key="1">
    <source>
        <dbReference type="SAM" id="SignalP"/>
    </source>
</evidence>
<sequence>MLKTVTFRNIKSEVARAVLLSAVALGAMGAAQAATDVTTFKVKLTITESCLISATAPTDVDFGSQARTGAALTLDAAGALNVNCTSGTPYTIGLNGGANNTGTTATPTAGSRRMLSGTANYVGYELYQNTGRTTFWGNATGSWLGGTGTGASVSLPVYGRVVSANAPAGAYIDTVTATITY</sequence>
<dbReference type="InterPro" id="IPR053167">
    <property type="entry name" value="Spore_coat_component"/>
</dbReference>
<dbReference type="EMBL" id="JBHSRS010000082">
    <property type="protein sequence ID" value="MFC6283077.1"/>
    <property type="molecule type" value="Genomic_DNA"/>
</dbReference>
<evidence type="ECO:0000259" key="2">
    <source>
        <dbReference type="Pfam" id="PF05229"/>
    </source>
</evidence>
<dbReference type="RefSeq" id="WP_371436825.1">
    <property type="nucleotide sequence ID" value="NZ_JBHSRS010000082.1"/>
</dbReference>
<dbReference type="InterPro" id="IPR007893">
    <property type="entry name" value="Spore_coat_U/FanG"/>
</dbReference>
<organism evidence="3 4">
    <name type="scientific">Polaromonas aquatica</name>
    <dbReference type="NCBI Taxonomy" id="332657"/>
    <lineage>
        <taxon>Bacteria</taxon>
        <taxon>Pseudomonadati</taxon>
        <taxon>Pseudomonadota</taxon>
        <taxon>Betaproteobacteria</taxon>
        <taxon>Burkholderiales</taxon>
        <taxon>Comamonadaceae</taxon>
        <taxon>Polaromonas</taxon>
    </lineage>
</organism>
<dbReference type="Pfam" id="PF05229">
    <property type="entry name" value="SCPU"/>
    <property type="match status" value="1"/>
</dbReference>
<dbReference type="PANTHER" id="PTHR37089:SF4">
    <property type="entry name" value="EXPORTED PROTEIN"/>
    <property type="match status" value="1"/>
</dbReference>